<name>A0ABR1FI69_AURAN</name>
<gene>
    <name evidence="3" type="ORF">SO694_00179036</name>
</gene>
<dbReference type="Pfam" id="PF04057">
    <property type="entry name" value="Rep-A_N"/>
    <property type="match status" value="1"/>
</dbReference>
<feature type="domain" description="Replication factor-A protein 1 N-terminal" evidence="2">
    <location>
        <begin position="3"/>
        <end position="89"/>
    </location>
</feature>
<evidence type="ECO:0000313" key="4">
    <source>
        <dbReference type="Proteomes" id="UP001363151"/>
    </source>
</evidence>
<feature type="region of interest" description="Disordered" evidence="1">
    <location>
        <begin position="93"/>
        <end position="197"/>
    </location>
</feature>
<dbReference type="Gene3D" id="2.40.50.140">
    <property type="entry name" value="Nucleic acid-binding proteins"/>
    <property type="match status" value="1"/>
</dbReference>
<dbReference type="SUPFAM" id="SSF50249">
    <property type="entry name" value="Nucleic acid-binding proteins"/>
    <property type="match status" value="1"/>
</dbReference>
<reference evidence="3 4" key="1">
    <citation type="submission" date="2024-03" db="EMBL/GenBank/DDBJ databases">
        <title>Aureococcus anophagefferens CCMP1851 and Kratosvirus quantuckense: Draft genome of a second virus-susceptible host strain in the model system.</title>
        <authorList>
            <person name="Chase E."/>
            <person name="Truchon A.R."/>
            <person name="Schepens W."/>
            <person name="Wilhelm S.W."/>
        </authorList>
    </citation>
    <scope>NUCLEOTIDE SEQUENCE [LARGE SCALE GENOMIC DNA]</scope>
    <source>
        <strain evidence="3 4">CCMP1851</strain>
    </source>
</reference>
<accession>A0ABR1FI69</accession>
<dbReference type="EMBL" id="JBBJCI010000418">
    <property type="protein sequence ID" value="KAK7231235.1"/>
    <property type="molecule type" value="Genomic_DNA"/>
</dbReference>
<organism evidence="3 4">
    <name type="scientific">Aureococcus anophagefferens</name>
    <name type="common">Harmful bloom alga</name>
    <dbReference type="NCBI Taxonomy" id="44056"/>
    <lineage>
        <taxon>Eukaryota</taxon>
        <taxon>Sar</taxon>
        <taxon>Stramenopiles</taxon>
        <taxon>Ochrophyta</taxon>
        <taxon>Pelagophyceae</taxon>
        <taxon>Pelagomonadales</taxon>
        <taxon>Pelagomonadaceae</taxon>
        <taxon>Aureococcus</taxon>
    </lineage>
</organism>
<dbReference type="InterPro" id="IPR012340">
    <property type="entry name" value="NA-bd_OB-fold"/>
</dbReference>
<dbReference type="Proteomes" id="UP001363151">
    <property type="component" value="Unassembled WGS sequence"/>
</dbReference>
<comment type="caution">
    <text evidence="3">The sequence shown here is derived from an EMBL/GenBank/DDBJ whole genome shotgun (WGS) entry which is preliminary data.</text>
</comment>
<sequence length="217" mass="22607">MKGLIEKIKAESAAVVNPCLRVKAMSFNHHQRLRLTLTDGDATIACNVAQKLNVTLRGLGIGGVVRLTNYLLNTIKGEQVVILLGAELVAPPRAAAPPRRPPRAVAPPPPVASRPGAGASEPETNEATTDAPPPGVFVTSGSRKRVSPSDAALKKATKLMSDFARRKPPKPTKAAAPATELDAPPAPPPGVFVTSGSRKLVCPSDAALKKATKLMSD</sequence>
<feature type="compositionally biased region" description="Pro residues" evidence="1">
    <location>
        <begin position="94"/>
        <end position="112"/>
    </location>
</feature>
<protein>
    <recommendedName>
        <fullName evidence="2">Replication factor-A protein 1 N-terminal domain-containing protein</fullName>
    </recommendedName>
</protein>
<dbReference type="InterPro" id="IPR007199">
    <property type="entry name" value="Rep_factor-A_N"/>
</dbReference>
<evidence type="ECO:0000256" key="1">
    <source>
        <dbReference type="SAM" id="MobiDB-lite"/>
    </source>
</evidence>
<evidence type="ECO:0000313" key="3">
    <source>
        <dbReference type="EMBL" id="KAK7231235.1"/>
    </source>
</evidence>
<evidence type="ECO:0000259" key="2">
    <source>
        <dbReference type="Pfam" id="PF04057"/>
    </source>
</evidence>
<proteinExistence type="predicted"/>
<keyword evidence="4" id="KW-1185">Reference proteome</keyword>